<dbReference type="AlphaFoldDB" id="A0A179ILN7"/>
<sequence>MSDADDYLQDGFNPRSVTIPRLRSILVTHNIDYPSTAKKTQLVDLVEEHVLPQVPKLRAQRARAKRSSLGIVNAGSAQDNGLWDEDELSPPRPTSRRSKSPRKSSARIKVEEEEPATPMFRSEPKRSSRASRSVSRQLSHGPEDDAHLYATSVASRRSSRRTVTPQIKPEPEPERELEPEIEEEEESEESEEEEDDDDDEEEPTQYEEDLSVFTDDNPFQGGSSPPPVQTPNRRRTVSVEPVKSAKSARRRTAAGAESTRASRRFEMATPPSRYKTPDYLLEPGEEFTPDEQLELEDEAASGDATAIARQAVIKHKRRGNIRTPFFVLLVSLFGAYLAWFRQEKMAVGYCGLGRPAKQLIPPEIPVPDVIMPFIEPECETCPQHAFCYEDYTVRCQDDFILKPHPLAFGGLVPLPPTCEPDSEKARRVQAVADKAIEELRDRRARYECGELTNDAGEQEDSPTIAEEELKATVSQKRNKRMNSQEFDELWEAAIGEITGRDEVEVQATESPDSPGIPDRRISSTSLARLPFRCAIKRSIRSGLARYRLPIGLLSMLALGILYLRASYRKHRATSAQIPSLVDTVLGRLANQKELGDEDLDEPYLFLPHLRDDVLRSIHSLAERDRIWQRVRAVVEQNSNVRTSQREGRSGEVGRAWEWIGPGKGEGARRRRSGRVSWAPSNMGADTPEPKPDVEVKKWEEPRPIY</sequence>
<dbReference type="InterPro" id="IPR011015">
    <property type="entry name" value="LEM/LEM-like_dom_sf"/>
</dbReference>
<accession>A0A179ILN7</accession>
<dbReference type="CDD" id="cd12935">
    <property type="entry name" value="LEM_like"/>
    <property type="match status" value="1"/>
</dbReference>
<feature type="compositionally biased region" description="Basic and acidic residues" evidence="7">
    <location>
        <begin position="169"/>
        <end position="178"/>
    </location>
</feature>
<feature type="region of interest" description="Disordered" evidence="7">
    <location>
        <begin position="63"/>
        <end position="262"/>
    </location>
</feature>
<evidence type="ECO:0000256" key="4">
    <source>
        <dbReference type="ARBA" id="ARBA00022989"/>
    </source>
</evidence>
<dbReference type="EMBL" id="LUKN01000573">
    <property type="protein sequence ID" value="OAR02669.1"/>
    <property type="molecule type" value="Genomic_DNA"/>
</dbReference>
<dbReference type="OrthoDB" id="2503928at2759"/>
<comment type="subcellular location">
    <subcellularLocation>
        <location evidence="1">Nucleus inner membrane</location>
    </subcellularLocation>
</comment>
<keyword evidence="6" id="KW-0539">Nucleus</keyword>
<dbReference type="Gene3D" id="1.10.720.40">
    <property type="match status" value="1"/>
</dbReference>
<feature type="compositionally biased region" description="Low complexity" evidence="7">
    <location>
        <begin position="130"/>
        <end position="139"/>
    </location>
</feature>
<dbReference type="PANTHER" id="PTHR47808:SF2">
    <property type="entry name" value="LEM DOMAIN-CONTAINING PROTEIN 2"/>
    <property type="match status" value="1"/>
</dbReference>
<feature type="transmembrane region" description="Helical" evidence="8">
    <location>
        <begin position="323"/>
        <end position="340"/>
    </location>
</feature>
<keyword evidence="2" id="KW-0597">Phosphoprotein</keyword>
<keyword evidence="4 8" id="KW-1133">Transmembrane helix</keyword>
<evidence type="ECO:0000256" key="1">
    <source>
        <dbReference type="ARBA" id="ARBA00004540"/>
    </source>
</evidence>
<evidence type="ECO:0000259" key="10">
    <source>
        <dbReference type="Pfam" id="PF12949"/>
    </source>
</evidence>
<dbReference type="GO" id="GO:0005783">
    <property type="term" value="C:endoplasmic reticulum"/>
    <property type="evidence" value="ECO:0007669"/>
    <property type="project" value="TreeGrafter"/>
</dbReference>
<dbReference type="PANTHER" id="PTHR47808">
    <property type="entry name" value="INNER NUCLEAR MEMBRANE PROTEIN HEH2-RELATED"/>
    <property type="match status" value="1"/>
</dbReference>
<dbReference type="GO" id="GO:0071763">
    <property type="term" value="P:nuclear membrane organization"/>
    <property type="evidence" value="ECO:0007669"/>
    <property type="project" value="TreeGrafter"/>
</dbReference>
<dbReference type="GO" id="GO:0003682">
    <property type="term" value="F:chromatin binding"/>
    <property type="evidence" value="ECO:0007669"/>
    <property type="project" value="InterPro"/>
</dbReference>
<evidence type="ECO:0000256" key="7">
    <source>
        <dbReference type="SAM" id="MobiDB-lite"/>
    </source>
</evidence>
<feature type="compositionally biased region" description="Basic residues" evidence="7">
    <location>
        <begin position="94"/>
        <end position="106"/>
    </location>
</feature>
<comment type="caution">
    <text evidence="11">The sequence shown here is derived from an EMBL/GenBank/DDBJ whole genome shotgun (WGS) entry which is preliminary data.</text>
</comment>
<reference evidence="11 12" key="1">
    <citation type="submission" date="2016-03" db="EMBL/GenBank/DDBJ databases">
        <title>Fine-scale spatial genetic structure of a fungal parasite of coffee scale insects.</title>
        <authorList>
            <person name="Jackson D."/>
            <person name="Zemenick K.A."/>
            <person name="Malloure B."/>
            <person name="Quandt C.A."/>
            <person name="James T.Y."/>
        </authorList>
    </citation>
    <scope>NUCLEOTIDE SEQUENCE [LARGE SCALE GENOMIC DNA]</scope>
    <source>
        <strain evidence="11 12">UM487</strain>
    </source>
</reference>
<proteinExistence type="predicted"/>
<keyword evidence="5 8" id="KW-0472">Membrane</keyword>
<dbReference type="Pfam" id="PF09402">
    <property type="entry name" value="MSC"/>
    <property type="match status" value="1"/>
</dbReference>
<gene>
    <name evidence="11" type="ORF">LLEC1_01832</name>
</gene>
<feature type="compositionally biased region" description="Acidic residues" evidence="7">
    <location>
        <begin position="179"/>
        <end position="210"/>
    </location>
</feature>
<dbReference type="OMA" id="KWECGEL"/>
<feature type="domain" description="HeH/LEM" evidence="10">
    <location>
        <begin position="14"/>
        <end position="48"/>
    </location>
</feature>
<keyword evidence="12" id="KW-1185">Reference proteome</keyword>
<evidence type="ECO:0000256" key="2">
    <source>
        <dbReference type="ARBA" id="ARBA00022553"/>
    </source>
</evidence>
<feature type="region of interest" description="Disordered" evidence="7">
    <location>
        <begin position="656"/>
        <end position="705"/>
    </location>
</feature>
<feature type="domain" description="Man1/Src1-like C-terminal" evidence="9">
    <location>
        <begin position="328"/>
        <end position="661"/>
    </location>
</feature>
<dbReference type="InterPro" id="IPR025856">
    <property type="entry name" value="HeH/LEM_domain"/>
</dbReference>
<dbReference type="InterPro" id="IPR041885">
    <property type="entry name" value="MAN1_winged_helix_dom"/>
</dbReference>
<dbReference type="Gene3D" id="1.10.10.1180">
    <property type="entry name" value="MAN1, winged-helix domain"/>
    <property type="match status" value="1"/>
</dbReference>
<keyword evidence="3 8" id="KW-0812">Transmembrane</keyword>
<name>A0A179ILN7_CORDF</name>
<dbReference type="Pfam" id="PF12949">
    <property type="entry name" value="HeH"/>
    <property type="match status" value="1"/>
</dbReference>
<evidence type="ECO:0008006" key="13">
    <source>
        <dbReference type="Google" id="ProtNLM"/>
    </source>
</evidence>
<dbReference type="InterPro" id="IPR018996">
    <property type="entry name" value="Man1/Src1-like_C"/>
</dbReference>
<dbReference type="GO" id="GO:0005637">
    <property type="term" value="C:nuclear inner membrane"/>
    <property type="evidence" value="ECO:0007669"/>
    <property type="project" value="UniProtKB-SubCell"/>
</dbReference>
<feature type="compositionally biased region" description="Basic and acidic residues" evidence="7">
    <location>
        <begin position="687"/>
        <end position="705"/>
    </location>
</feature>
<evidence type="ECO:0000256" key="3">
    <source>
        <dbReference type="ARBA" id="ARBA00022692"/>
    </source>
</evidence>
<organism evidence="11 12">
    <name type="scientific">Cordyceps confragosa</name>
    <name type="common">Lecanicillium lecanii</name>
    <dbReference type="NCBI Taxonomy" id="2714763"/>
    <lineage>
        <taxon>Eukaryota</taxon>
        <taxon>Fungi</taxon>
        <taxon>Dikarya</taxon>
        <taxon>Ascomycota</taxon>
        <taxon>Pezizomycotina</taxon>
        <taxon>Sordariomycetes</taxon>
        <taxon>Hypocreomycetidae</taxon>
        <taxon>Hypocreales</taxon>
        <taxon>Cordycipitaceae</taxon>
        <taxon>Akanthomyces</taxon>
    </lineage>
</organism>
<protein>
    <recommendedName>
        <fullName evidence="13">LEM-like domain-containing protein</fullName>
    </recommendedName>
</protein>
<dbReference type="Proteomes" id="UP000243081">
    <property type="component" value="Unassembled WGS sequence"/>
</dbReference>
<evidence type="ECO:0000256" key="8">
    <source>
        <dbReference type="SAM" id="Phobius"/>
    </source>
</evidence>
<evidence type="ECO:0000259" key="9">
    <source>
        <dbReference type="Pfam" id="PF09402"/>
    </source>
</evidence>
<feature type="transmembrane region" description="Helical" evidence="8">
    <location>
        <begin position="546"/>
        <end position="563"/>
    </location>
</feature>
<dbReference type="GO" id="GO:0034399">
    <property type="term" value="C:nuclear periphery"/>
    <property type="evidence" value="ECO:0007669"/>
    <property type="project" value="TreeGrafter"/>
</dbReference>
<evidence type="ECO:0000313" key="11">
    <source>
        <dbReference type="EMBL" id="OAR02669.1"/>
    </source>
</evidence>
<feature type="compositionally biased region" description="Low complexity" evidence="7">
    <location>
        <begin position="150"/>
        <end position="164"/>
    </location>
</feature>
<evidence type="ECO:0000256" key="6">
    <source>
        <dbReference type="ARBA" id="ARBA00023242"/>
    </source>
</evidence>
<evidence type="ECO:0000313" key="12">
    <source>
        <dbReference type="Proteomes" id="UP000243081"/>
    </source>
</evidence>
<dbReference type="InterPro" id="IPR044780">
    <property type="entry name" value="Heh2/Src1"/>
</dbReference>
<evidence type="ECO:0000256" key="5">
    <source>
        <dbReference type="ARBA" id="ARBA00023136"/>
    </source>
</evidence>